<keyword evidence="3" id="KW-1185">Reference proteome</keyword>
<dbReference type="PANTHER" id="PTHR45947">
    <property type="entry name" value="SULFOQUINOVOSYL TRANSFERASE SQD2"/>
    <property type="match status" value="1"/>
</dbReference>
<protein>
    <recommendedName>
        <fullName evidence="1">Glycosyl transferase family 1 domain-containing protein</fullName>
    </recommendedName>
</protein>
<dbReference type="RefSeq" id="WP_246536842.1">
    <property type="nucleotide sequence ID" value="NZ_BORW01000009.1"/>
</dbReference>
<dbReference type="Proteomes" id="UP000680638">
    <property type="component" value="Unassembled WGS sequence"/>
</dbReference>
<dbReference type="InterPro" id="IPR050194">
    <property type="entry name" value="Glycosyltransferase_grp1"/>
</dbReference>
<accession>A0ABQ4LVV5</accession>
<sequence length="302" mass="33964">MGKTAKIIQQNRPDLDVISCAKLEELIQNVGAAEVNRRYSRICALCLGIAAWAIFKNIRIDASAAVSYYYFSRNYDTLREWKDPIVPDPDFLRLVLPRIPVIGAMNRKLAETLKGLAPHARVDYIGHFVDTAKFAPAAANLDPSLPLTIGWAGDKRKRSKNYESLYLPIRKSFEHHPRVRFAETSGEYAYDDMPLFYRSIDLLLITSANEGGGAPALEAYACGKPVLSTNVGYIKEAAHPDAHPFILDSDDPQDFIRSIREWMHKRSELDAIGRRCREKIVSDWGADKAVERWISLLLTDGG</sequence>
<dbReference type="Gene3D" id="3.40.50.2000">
    <property type="entry name" value="Glycogen Phosphorylase B"/>
    <property type="match status" value="1"/>
</dbReference>
<evidence type="ECO:0000259" key="1">
    <source>
        <dbReference type="Pfam" id="PF00534"/>
    </source>
</evidence>
<dbReference type="CDD" id="cd03801">
    <property type="entry name" value="GT4_PimA-like"/>
    <property type="match status" value="1"/>
</dbReference>
<name>A0ABQ4LVV5_9BACL</name>
<reference evidence="2 3" key="1">
    <citation type="submission" date="2021-03" db="EMBL/GenBank/DDBJ databases">
        <title>Antimicrobial resistance genes in bacteria isolated from Japanese honey, and their potential for conferring macrolide and lincosamide resistance in the American foulbrood pathogen Paenibacillus larvae.</title>
        <authorList>
            <person name="Okamoto M."/>
            <person name="Kumagai M."/>
            <person name="Kanamori H."/>
            <person name="Takamatsu D."/>
        </authorList>
    </citation>
    <scope>NUCLEOTIDE SEQUENCE [LARGE SCALE GENOMIC DNA]</scope>
    <source>
        <strain evidence="2 3">J21TS3</strain>
    </source>
</reference>
<dbReference type="PANTHER" id="PTHR45947:SF3">
    <property type="entry name" value="SULFOQUINOVOSYL TRANSFERASE SQD2"/>
    <property type="match status" value="1"/>
</dbReference>
<dbReference type="Pfam" id="PF00534">
    <property type="entry name" value="Glycos_transf_1"/>
    <property type="match status" value="1"/>
</dbReference>
<feature type="domain" description="Glycosyl transferase family 1" evidence="1">
    <location>
        <begin position="188"/>
        <end position="277"/>
    </location>
</feature>
<evidence type="ECO:0000313" key="3">
    <source>
        <dbReference type="Proteomes" id="UP000680638"/>
    </source>
</evidence>
<gene>
    <name evidence="2" type="ORF">J21TS3_22310</name>
</gene>
<dbReference type="EMBL" id="BORW01000009">
    <property type="protein sequence ID" value="GIO67410.1"/>
    <property type="molecule type" value="Genomic_DNA"/>
</dbReference>
<comment type="caution">
    <text evidence="2">The sequence shown here is derived from an EMBL/GenBank/DDBJ whole genome shotgun (WGS) entry which is preliminary data.</text>
</comment>
<organism evidence="2 3">
    <name type="scientific">Paenibacillus cookii</name>
    <dbReference type="NCBI Taxonomy" id="157839"/>
    <lineage>
        <taxon>Bacteria</taxon>
        <taxon>Bacillati</taxon>
        <taxon>Bacillota</taxon>
        <taxon>Bacilli</taxon>
        <taxon>Bacillales</taxon>
        <taxon>Paenibacillaceae</taxon>
        <taxon>Paenibacillus</taxon>
    </lineage>
</organism>
<dbReference type="SUPFAM" id="SSF53756">
    <property type="entry name" value="UDP-Glycosyltransferase/glycogen phosphorylase"/>
    <property type="match status" value="1"/>
</dbReference>
<proteinExistence type="predicted"/>
<dbReference type="InterPro" id="IPR001296">
    <property type="entry name" value="Glyco_trans_1"/>
</dbReference>
<evidence type="ECO:0000313" key="2">
    <source>
        <dbReference type="EMBL" id="GIO67410.1"/>
    </source>
</evidence>